<organism evidence="2 3">
    <name type="scientific">Thermocladium modestius</name>
    <dbReference type="NCBI Taxonomy" id="62609"/>
    <lineage>
        <taxon>Archaea</taxon>
        <taxon>Thermoproteota</taxon>
        <taxon>Thermoprotei</taxon>
        <taxon>Thermoproteales</taxon>
        <taxon>Thermoproteaceae</taxon>
        <taxon>Thermocladium</taxon>
    </lineage>
</organism>
<dbReference type="Proteomes" id="UP000610960">
    <property type="component" value="Unassembled WGS sequence"/>
</dbReference>
<evidence type="ECO:0000259" key="1">
    <source>
        <dbReference type="PROSITE" id="PS50157"/>
    </source>
</evidence>
<dbReference type="SMART" id="SM00355">
    <property type="entry name" value="ZnF_C2H2"/>
    <property type="match status" value="3"/>
</dbReference>
<dbReference type="RefSeq" id="WP_188596657.1">
    <property type="nucleotide sequence ID" value="NZ_BMNL01000003.1"/>
</dbReference>
<dbReference type="SUPFAM" id="SSF57667">
    <property type="entry name" value="beta-beta-alpha zinc fingers"/>
    <property type="match status" value="1"/>
</dbReference>
<reference evidence="2" key="2">
    <citation type="submission" date="2020-09" db="EMBL/GenBank/DDBJ databases">
        <authorList>
            <person name="Sun Q."/>
            <person name="Ohkuma M."/>
        </authorList>
    </citation>
    <scope>NUCLEOTIDE SEQUENCE</scope>
    <source>
        <strain evidence="2">JCM 10088</strain>
    </source>
</reference>
<proteinExistence type="predicted"/>
<dbReference type="OrthoDB" id="23424at2157"/>
<dbReference type="Gene3D" id="3.30.160.60">
    <property type="entry name" value="Classic Zinc Finger"/>
    <property type="match status" value="1"/>
</dbReference>
<dbReference type="InterPro" id="IPR008598">
    <property type="entry name" value="Di19_Zn-bd"/>
</dbReference>
<dbReference type="AlphaFoldDB" id="A0A830GW39"/>
<evidence type="ECO:0000313" key="3">
    <source>
        <dbReference type="Proteomes" id="UP000610960"/>
    </source>
</evidence>
<gene>
    <name evidence="2" type="ORF">GCM10007981_13440</name>
</gene>
<dbReference type="PROSITE" id="PS00028">
    <property type="entry name" value="ZINC_FINGER_C2H2_1"/>
    <property type="match status" value="2"/>
</dbReference>
<keyword evidence="3" id="KW-1185">Reference proteome</keyword>
<evidence type="ECO:0000313" key="2">
    <source>
        <dbReference type="EMBL" id="GGP21474.1"/>
    </source>
</evidence>
<protein>
    <recommendedName>
        <fullName evidence="1">C2H2-type domain-containing protein</fullName>
    </recommendedName>
</protein>
<accession>A0A830GW39</accession>
<name>A0A830GW39_9CREN</name>
<dbReference type="PROSITE" id="PS50157">
    <property type="entry name" value="ZINC_FINGER_C2H2_2"/>
    <property type="match status" value="1"/>
</dbReference>
<dbReference type="InterPro" id="IPR013087">
    <property type="entry name" value="Znf_C2H2_type"/>
</dbReference>
<feature type="domain" description="C2H2-type" evidence="1">
    <location>
        <begin position="97"/>
        <end position="120"/>
    </location>
</feature>
<dbReference type="Pfam" id="PF05605">
    <property type="entry name" value="zf-Di19"/>
    <property type="match status" value="1"/>
</dbReference>
<reference evidence="2" key="1">
    <citation type="journal article" date="2014" name="Int. J. Syst. Evol. Microbiol.">
        <title>Complete genome sequence of Corynebacterium casei LMG S-19264T (=DSM 44701T), isolated from a smear-ripened cheese.</title>
        <authorList>
            <consortium name="US DOE Joint Genome Institute (JGI-PGF)"/>
            <person name="Walter F."/>
            <person name="Albersmeier A."/>
            <person name="Kalinowski J."/>
            <person name="Ruckert C."/>
        </authorList>
    </citation>
    <scope>NUCLEOTIDE SEQUENCE</scope>
    <source>
        <strain evidence="2">JCM 10088</strain>
    </source>
</reference>
<dbReference type="InterPro" id="IPR036236">
    <property type="entry name" value="Znf_C2H2_sf"/>
</dbReference>
<dbReference type="EMBL" id="BMNL01000003">
    <property type="protein sequence ID" value="GGP21474.1"/>
    <property type="molecule type" value="Genomic_DNA"/>
</dbReference>
<sequence length="120" mass="12912">MSKSSIVICPSCGYLGSPSDGLAGEVKALDSMTCPKCKADITVRNAASHLVEKHLKQQGRNYTCDICNAKLPSMGAAERHVMQHLILQATSAGLNRFICLVCGREFLTIKAALAHMKAHQ</sequence>
<comment type="caution">
    <text evidence="2">The sequence shown here is derived from an EMBL/GenBank/DDBJ whole genome shotgun (WGS) entry which is preliminary data.</text>
</comment>